<dbReference type="AlphaFoldDB" id="Q22Y69"/>
<dbReference type="GO" id="GO:0016192">
    <property type="term" value="P:vesicle-mediated transport"/>
    <property type="evidence" value="ECO:0007669"/>
    <property type="project" value="InterPro"/>
</dbReference>
<dbReference type="InterPro" id="IPR043155">
    <property type="entry name" value="VPS33_dom3b"/>
</dbReference>
<dbReference type="FunCoup" id="Q22Y69">
    <property type="interactions" value="319"/>
</dbReference>
<sequence length="644" mass="75045">MDNFFSKIVDNIPKFDIFQLGGDDQLEYQFQEFGENEGYDQENQNLEREKNFDEEIYITHLKQKLVDVFKQDEGKKLLLMDKRLHQIFDMIIRAKRIGESKQTGFKDFLSETGIDKISYLVQDSVGEGHERIYFFIYPDLNLIQKIKTIILVDQQKEVKRKYTCIMVPRISTICQQNLYGVEANITLKSFNFDLIPFGQDLFSLEIQNPLQQIYFEKEQSVFQLIADSLLRIQYLYGQTNNIFGIGNAAKAVEQVLNQKKKQHIIQGDLADYKTLESIIIIDRTADLATPLYTPITYQALLDEQFGITMNSINIKQSLVDETVKDDTQKIQIFLNPNSDQIFASISNQTLNVARELLDVKRKEFKIILNKYIENNGFNGLSQDEQDQVKKILKDEDMKKIEQHTYLLTHLMQAQQYDRHFELETSILFPLDPNDISDVVERLECLILFEYPIEEVLRLFCLMCQVQNGLKEKVFDQLRKLIIQQYGIEHLATLNRLEQLGFLKKYQNKQAKEDWNNLVAKLQLINEQVDETDPNDISYVYIAYAPISVRLVQQTFKKGQWREIERELKTLGNYFMPKDVNPKAGLKTNQKKLVVVYFIGGVSYGEVAALRLLGKLHYKEIVICTTNIINSKSIFKEAMSGFADL</sequence>
<dbReference type="KEGG" id="tet:TTHERM_00355020"/>
<dbReference type="STRING" id="312017.Q22Y69"/>
<dbReference type="OrthoDB" id="10262287at2759"/>
<dbReference type="Gene3D" id="3.40.50.2060">
    <property type="match status" value="1"/>
</dbReference>
<organism evidence="2 3">
    <name type="scientific">Tetrahymena thermophila (strain SB210)</name>
    <dbReference type="NCBI Taxonomy" id="312017"/>
    <lineage>
        <taxon>Eukaryota</taxon>
        <taxon>Sar</taxon>
        <taxon>Alveolata</taxon>
        <taxon>Ciliophora</taxon>
        <taxon>Intramacronucleata</taxon>
        <taxon>Oligohymenophorea</taxon>
        <taxon>Hymenostomatida</taxon>
        <taxon>Tetrahymenina</taxon>
        <taxon>Tetrahymenidae</taxon>
        <taxon>Tetrahymena</taxon>
    </lineage>
</organism>
<dbReference type="PANTHER" id="PTHR11679">
    <property type="entry name" value="VESICLE PROTEIN SORTING-ASSOCIATED"/>
    <property type="match status" value="1"/>
</dbReference>
<dbReference type="GeneID" id="7845902"/>
<evidence type="ECO:0000256" key="1">
    <source>
        <dbReference type="ARBA" id="ARBA00009884"/>
    </source>
</evidence>
<dbReference type="InterPro" id="IPR043154">
    <property type="entry name" value="Sec-1-like_dom1"/>
</dbReference>
<proteinExistence type="inferred from homology"/>
<accession>Q22Y69</accession>
<name>Q22Y69_TETTS</name>
<reference evidence="3" key="1">
    <citation type="journal article" date="2006" name="PLoS Biol.">
        <title>Macronuclear genome sequence of the ciliate Tetrahymena thermophila, a model eukaryote.</title>
        <authorList>
            <person name="Eisen J.A."/>
            <person name="Coyne R.S."/>
            <person name="Wu M."/>
            <person name="Wu D."/>
            <person name="Thiagarajan M."/>
            <person name="Wortman J.R."/>
            <person name="Badger J.H."/>
            <person name="Ren Q."/>
            <person name="Amedeo P."/>
            <person name="Jones K.M."/>
            <person name="Tallon L.J."/>
            <person name="Delcher A.L."/>
            <person name="Salzberg S.L."/>
            <person name="Silva J.C."/>
            <person name="Haas B.J."/>
            <person name="Majoros W.H."/>
            <person name="Farzad M."/>
            <person name="Carlton J.M."/>
            <person name="Smith R.K. Jr."/>
            <person name="Garg J."/>
            <person name="Pearlman R.E."/>
            <person name="Karrer K.M."/>
            <person name="Sun L."/>
            <person name="Manning G."/>
            <person name="Elde N.C."/>
            <person name="Turkewitz A.P."/>
            <person name="Asai D.J."/>
            <person name="Wilkes D.E."/>
            <person name="Wang Y."/>
            <person name="Cai H."/>
            <person name="Collins K."/>
            <person name="Stewart B.A."/>
            <person name="Lee S.R."/>
            <person name="Wilamowska K."/>
            <person name="Weinberg Z."/>
            <person name="Ruzzo W.L."/>
            <person name="Wloga D."/>
            <person name="Gaertig J."/>
            <person name="Frankel J."/>
            <person name="Tsao C.-C."/>
            <person name="Gorovsky M.A."/>
            <person name="Keeling P.J."/>
            <person name="Waller R.F."/>
            <person name="Patron N.J."/>
            <person name="Cherry J.M."/>
            <person name="Stover N.A."/>
            <person name="Krieger C.J."/>
            <person name="del Toro C."/>
            <person name="Ryder H.F."/>
            <person name="Williamson S.C."/>
            <person name="Barbeau R.A."/>
            <person name="Hamilton E.P."/>
            <person name="Orias E."/>
        </authorList>
    </citation>
    <scope>NUCLEOTIDE SEQUENCE [LARGE SCALE GENOMIC DNA]</scope>
    <source>
        <strain evidence="3">SB210</strain>
    </source>
</reference>
<dbReference type="RefSeq" id="XP_001010400.2">
    <property type="nucleotide sequence ID" value="XM_001010400.2"/>
</dbReference>
<dbReference type="Pfam" id="PF00995">
    <property type="entry name" value="Sec1"/>
    <property type="match status" value="1"/>
</dbReference>
<keyword evidence="3" id="KW-1185">Reference proteome</keyword>
<gene>
    <name evidence="2" type="ORF">TTHERM_00355020</name>
</gene>
<dbReference type="HOGENOM" id="CLU_016678_3_1_1"/>
<dbReference type="InterPro" id="IPR001619">
    <property type="entry name" value="Sec1-like"/>
</dbReference>
<protein>
    <submittedName>
        <fullName evidence="2">Sec1 family protein</fullName>
    </submittedName>
</protein>
<evidence type="ECO:0000313" key="2">
    <source>
        <dbReference type="EMBL" id="EAR90155.2"/>
    </source>
</evidence>
<comment type="similarity">
    <text evidence="1">Belongs to the STXBP/unc-18/SEC1 family.</text>
</comment>
<dbReference type="InterPro" id="IPR036045">
    <property type="entry name" value="Sec1-like_sf"/>
</dbReference>
<dbReference type="Gene3D" id="1.25.40.850">
    <property type="match status" value="1"/>
</dbReference>
<dbReference type="Gene3D" id="3.40.50.1910">
    <property type="match status" value="3"/>
</dbReference>
<dbReference type="InParanoid" id="Q22Y69"/>
<dbReference type="EMBL" id="GG662749">
    <property type="protein sequence ID" value="EAR90155.2"/>
    <property type="molecule type" value="Genomic_DNA"/>
</dbReference>
<evidence type="ECO:0000313" key="3">
    <source>
        <dbReference type="Proteomes" id="UP000009168"/>
    </source>
</evidence>
<dbReference type="SUPFAM" id="SSF56815">
    <property type="entry name" value="Sec1/munc18-like (SM) proteins"/>
    <property type="match status" value="1"/>
</dbReference>
<dbReference type="InterPro" id="IPR027482">
    <property type="entry name" value="Sec1-like_dom2"/>
</dbReference>
<dbReference type="Proteomes" id="UP000009168">
    <property type="component" value="Unassembled WGS sequence"/>
</dbReference>